<dbReference type="InterPro" id="IPR020845">
    <property type="entry name" value="AMP-binding_CS"/>
</dbReference>
<evidence type="ECO:0000259" key="4">
    <source>
        <dbReference type="Pfam" id="PF13193"/>
    </source>
</evidence>
<evidence type="ECO:0000256" key="2">
    <source>
        <dbReference type="SAM" id="Phobius"/>
    </source>
</evidence>
<evidence type="ECO:0000256" key="1">
    <source>
        <dbReference type="ARBA" id="ARBA00006432"/>
    </source>
</evidence>
<sequence length="574" mass="64011">MTYRSRWSVDIPRCSFPTFVFGDAKADLGSEPCFLDASRSGERFLTRNSFKLWSQRLAMGLRKHAHFQDGDRVVVFSGNSLAVPVAFFGIVMAGGIFSGANPTYTSRELAHQIRDSGASIVLCADFLVQTALETAKLCGLEPSRIFLLNDSIFWGPDPDERESVTQVCRSWDALMAPEVKASNYGWHTLDGPGECDKTVALNYSSGTTGLAKGVEITHRNYVANTLQLNFLNTLWPDHCERTKKARWLCYLPLYHALAQTLYVACALQQRIPVYIMTKFDLLEVLNNVQRFRITDLALVPPIAVALVKHPATRNFDLSSISAVTSGAAPLSRDICRRLEKILNGRVNVKQGWGMTEVTSSLLGWDPTRYSDSSGVGELNPNCEARIVQVVVKLNGTEDFVPVTQRGPDYTGELWVRGPNVMKGYWRNPSATANAFVEDREGRWLRTGDVAYIDHTGCFFIVDRIKELIKVKGNQVAPAELEALILEHPDVIDVAVIGKPTEEGDEKPCAFVQKRPGATITAKDIEDLVRQRTVRYKWLAGGVQWIDAVPKNPSGKILRRQLRDLARQRPGVQRL</sequence>
<dbReference type="InterPro" id="IPR042099">
    <property type="entry name" value="ANL_N_sf"/>
</dbReference>
<comment type="caution">
    <text evidence="5">The sequence shown here is derived from an EMBL/GenBank/DDBJ whole genome shotgun (WGS) entry which is preliminary data.</text>
</comment>
<dbReference type="OrthoDB" id="6509636at2759"/>
<evidence type="ECO:0000259" key="3">
    <source>
        <dbReference type="Pfam" id="PF00501"/>
    </source>
</evidence>
<reference evidence="5 6" key="1">
    <citation type="submission" date="2016-03" db="EMBL/GenBank/DDBJ databases">
        <title>Draft genome sequence of the Fonsecaea monophora CBS 269.37.</title>
        <authorList>
            <person name="Bombassaro A."/>
            <person name="Vinicius W.A."/>
            <person name="De Hoog S."/>
            <person name="Sun J."/>
            <person name="Souza E.M."/>
            <person name="Raittz R.T."/>
            <person name="Costa F."/>
            <person name="Leao A.C."/>
            <person name="Tadra-Sfeir M.Z."/>
            <person name="Baura V."/>
            <person name="Balsanelli E."/>
            <person name="Pedrosa F.O."/>
            <person name="Moreno L.F."/>
            <person name="Steffens M.B."/>
            <person name="Xi L."/>
            <person name="Bocca A.L."/>
            <person name="Felipe M.S."/>
            <person name="Teixeira M."/>
            <person name="Telles Filho F.Q."/>
            <person name="Azevedo C.M."/>
            <person name="Gomes R."/>
            <person name="Vicente V.A."/>
        </authorList>
    </citation>
    <scope>NUCLEOTIDE SEQUENCE [LARGE SCALE GENOMIC DNA]</scope>
    <source>
        <strain evidence="5 6">CBS 269.37</strain>
    </source>
</reference>
<dbReference type="InterPro" id="IPR025110">
    <property type="entry name" value="AMP-bd_C"/>
</dbReference>
<dbReference type="Pfam" id="PF13193">
    <property type="entry name" value="AMP-binding_C"/>
    <property type="match status" value="1"/>
</dbReference>
<dbReference type="InterPro" id="IPR000873">
    <property type="entry name" value="AMP-dep_synth/lig_dom"/>
</dbReference>
<name>A0A177F2V4_9EURO</name>
<dbReference type="PROSITE" id="PS00455">
    <property type="entry name" value="AMP_BINDING"/>
    <property type="match status" value="1"/>
</dbReference>
<dbReference type="GO" id="GO:0016405">
    <property type="term" value="F:CoA-ligase activity"/>
    <property type="evidence" value="ECO:0007669"/>
    <property type="project" value="TreeGrafter"/>
</dbReference>
<organism evidence="5 6">
    <name type="scientific">Fonsecaea monophora</name>
    <dbReference type="NCBI Taxonomy" id="254056"/>
    <lineage>
        <taxon>Eukaryota</taxon>
        <taxon>Fungi</taxon>
        <taxon>Dikarya</taxon>
        <taxon>Ascomycota</taxon>
        <taxon>Pezizomycotina</taxon>
        <taxon>Eurotiomycetes</taxon>
        <taxon>Chaetothyriomycetidae</taxon>
        <taxon>Chaetothyriales</taxon>
        <taxon>Herpotrichiellaceae</taxon>
        <taxon>Fonsecaea</taxon>
    </lineage>
</organism>
<dbReference type="SUPFAM" id="SSF56801">
    <property type="entry name" value="Acetyl-CoA synthetase-like"/>
    <property type="match status" value="1"/>
</dbReference>
<dbReference type="InterPro" id="IPR045851">
    <property type="entry name" value="AMP-bd_C_sf"/>
</dbReference>
<dbReference type="Proteomes" id="UP000077002">
    <property type="component" value="Unassembled WGS sequence"/>
</dbReference>
<dbReference type="Gene3D" id="3.30.300.30">
    <property type="match status" value="1"/>
</dbReference>
<keyword evidence="2" id="KW-0472">Membrane</keyword>
<gene>
    <name evidence="5" type="ORF">AYO21_07170</name>
</gene>
<keyword evidence="6" id="KW-1185">Reference proteome</keyword>
<evidence type="ECO:0008006" key="7">
    <source>
        <dbReference type="Google" id="ProtNLM"/>
    </source>
</evidence>
<evidence type="ECO:0000313" key="6">
    <source>
        <dbReference type="Proteomes" id="UP000077002"/>
    </source>
</evidence>
<feature type="domain" description="AMP-dependent synthetase/ligase" evidence="3">
    <location>
        <begin position="41"/>
        <end position="425"/>
    </location>
</feature>
<dbReference type="GeneID" id="34602326"/>
<dbReference type="RefSeq" id="XP_022510616.1">
    <property type="nucleotide sequence ID" value="XM_022657127.1"/>
</dbReference>
<evidence type="ECO:0000313" key="5">
    <source>
        <dbReference type="EMBL" id="OAG38664.1"/>
    </source>
</evidence>
<dbReference type="AlphaFoldDB" id="A0A177F2V4"/>
<keyword evidence="2" id="KW-0812">Transmembrane</keyword>
<dbReference type="PANTHER" id="PTHR24096:SF424">
    <property type="entry name" value="ACETYL-COA SYNTHETASE-LIKE PROTEIN-RELATED"/>
    <property type="match status" value="1"/>
</dbReference>
<feature type="transmembrane region" description="Helical" evidence="2">
    <location>
        <begin position="73"/>
        <end position="97"/>
    </location>
</feature>
<comment type="similarity">
    <text evidence="1">Belongs to the ATP-dependent AMP-binding enzyme family.</text>
</comment>
<feature type="domain" description="AMP-binding enzyme C-terminal" evidence="4">
    <location>
        <begin position="479"/>
        <end position="555"/>
    </location>
</feature>
<accession>A0A177F2V4</accession>
<keyword evidence="2" id="KW-1133">Transmembrane helix</keyword>
<proteinExistence type="inferred from homology"/>
<dbReference type="PANTHER" id="PTHR24096">
    <property type="entry name" value="LONG-CHAIN-FATTY-ACID--COA LIGASE"/>
    <property type="match status" value="1"/>
</dbReference>
<dbReference type="EMBL" id="LVKK01000053">
    <property type="protein sequence ID" value="OAG38664.1"/>
    <property type="molecule type" value="Genomic_DNA"/>
</dbReference>
<dbReference type="CDD" id="cd05911">
    <property type="entry name" value="Firefly_Luc_like"/>
    <property type="match status" value="1"/>
</dbReference>
<dbReference type="FunFam" id="3.30.300.30:FF:000007">
    <property type="entry name" value="4-coumarate--CoA ligase 2"/>
    <property type="match status" value="1"/>
</dbReference>
<protein>
    <recommendedName>
        <fullName evidence="7">4-coumarate-CoA ligase</fullName>
    </recommendedName>
</protein>
<dbReference type="Pfam" id="PF00501">
    <property type="entry name" value="AMP-binding"/>
    <property type="match status" value="1"/>
</dbReference>
<dbReference type="Gene3D" id="3.40.50.12780">
    <property type="entry name" value="N-terminal domain of ligase-like"/>
    <property type="match status" value="1"/>
</dbReference>